<evidence type="ECO:0000259" key="15">
    <source>
        <dbReference type="PROSITE" id="PS50262"/>
    </source>
</evidence>
<keyword evidence="2 14" id="KW-1003">Cell membrane</keyword>
<dbReference type="PRINTS" id="PR00245">
    <property type="entry name" value="OLFACTORYR"/>
</dbReference>
<feature type="transmembrane region" description="Helical" evidence="14">
    <location>
        <begin position="273"/>
        <end position="292"/>
    </location>
</feature>
<dbReference type="InterPro" id="IPR000276">
    <property type="entry name" value="GPCR_Rhodpsn"/>
</dbReference>
<dbReference type="Proteomes" id="UP001187315">
    <property type="component" value="Unassembled WGS sequence"/>
</dbReference>
<keyword evidence="7 13" id="KW-0297">G-protein coupled receptor</keyword>
<dbReference type="PROSITE" id="PS00237">
    <property type="entry name" value="G_PROTEIN_RECEP_F1_1"/>
    <property type="match status" value="1"/>
</dbReference>
<dbReference type="GO" id="GO:0005549">
    <property type="term" value="F:odorant binding"/>
    <property type="evidence" value="ECO:0007669"/>
    <property type="project" value="TreeGrafter"/>
</dbReference>
<evidence type="ECO:0000256" key="1">
    <source>
        <dbReference type="ARBA" id="ARBA00004651"/>
    </source>
</evidence>
<feature type="transmembrane region" description="Helical" evidence="14">
    <location>
        <begin position="98"/>
        <end position="120"/>
    </location>
</feature>
<feature type="domain" description="G-protein coupled receptors family 1 profile" evidence="15">
    <location>
        <begin position="41"/>
        <end position="290"/>
    </location>
</feature>
<evidence type="ECO:0000256" key="8">
    <source>
        <dbReference type="ARBA" id="ARBA00023136"/>
    </source>
</evidence>
<keyword evidence="17" id="KW-1185">Reference proteome</keyword>
<dbReference type="PANTHER" id="PTHR26451">
    <property type="entry name" value="G_PROTEIN_RECEP_F1_2 DOMAIN-CONTAINING PROTEIN"/>
    <property type="match status" value="1"/>
</dbReference>
<evidence type="ECO:0000256" key="7">
    <source>
        <dbReference type="ARBA" id="ARBA00023040"/>
    </source>
</evidence>
<dbReference type="SMART" id="SM01381">
    <property type="entry name" value="7TM_GPCR_Srsx"/>
    <property type="match status" value="1"/>
</dbReference>
<dbReference type="GO" id="GO:0004930">
    <property type="term" value="F:G protein-coupled receptor activity"/>
    <property type="evidence" value="ECO:0007669"/>
    <property type="project" value="UniProtKB-KW"/>
</dbReference>
<keyword evidence="12 13" id="KW-0807">Transducer</keyword>
<feature type="transmembrane region" description="Helical" evidence="14">
    <location>
        <begin position="27"/>
        <end position="48"/>
    </location>
</feature>
<evidence type="ECO:0000256" key="6">
    <source>
        <dbReference type="ARBA" id="ARBA00022989"/>
    </source>
</evidence>
<comment type="similarity">
    <text evidence="13">Belongs to the G-protein coupled receptor 1 family.</text>
</comment>
<keyword evidence="8 14" id="KW-0472">Membrane</keyword>
<organism evidence="16 17">
    <name type="scientific">Tachysurus vachellii</name>
    <name type="common">Darkbarbel catfish</name>
    <name type="synonym">Pelteobagrus vachellii</name>
    <dbReference type="NCBI Taxonomy" id="175792"/>
    <lineage>
        <taxon>Eukaryota</taxon>
        <taxon>Metazoa</taxon>
        <taxon>Chordata</taxon>
        <taxon>Craniata</taxon>
        <taxon>Vertebrata</taxon>
        <taxon>Euteleostomi</taxon>
        <taxon>Actinopterygii</taxon>
        <taxon>Neopterygii</taxon>
        <taxon>Teleostei</taxon>
        <taxon>Ostariophysi</taxon>
        <taxon>Siluriformes</taxon>
        <taxon>Bagridae</taxon>
        <taxon>Tachysurus</taxon>
    </lineage>
</organism>
<dbReference type="Gene3D" id="1.20.1070.10">
    <property type="entry name" value="Rhodopsin 7-helix transmembrane proteins"/>
    <property type="match status" value="1"/>
</dbReference>
<comment type="subcellular location">
    <subcellularLocation>
        <location evidence="1 14">Cell membrane</location>
        <topology evidence="1 14">Multi-pass membrane protein</topology>
    </subcellularLocation>
</comment>
<keyword evidence="3 14" id="KW-0716">Sensory transduction</keyword>
<feature type="transmembrane region" description="Helical" evidence="14">
    <location>
        <begin position="196"/>
        <end position="222"/>
    </location>
</feature>
<dbReference type="InterPro" id="IPR000725">
    <property type="entry name" value="Olfact_rcpt"/>
</dbReference>
<keyword evidence="6 14" id="KW-1133">Transmembrane helix</keyword>
<protein>
    <recommendedName>
        <fullName evidence="14">Olfactory receptor</fullName>
    </recommendedName>
</protein>
<dbReference type="PRINTS" id="PR00237">
    <property type="entry name" value="GPCRRHODOPSN"/>
</dbReference>
<evidence type="ECO:0000256" key="10">
    <source>
        <dbReference type="ARBA" id="ARBA00023170"/>
    </source>
</evidence>
<gene>
    <name evidence="16" type="ORF">Q7C36_016745</name>
</gene>
<dbReference type="GO" id="GO:0004984">
    <property type="term" value="F:olfactory receptor activity"/>
    <property type="evidence" value="ECO:0007669"/>
    <property type="project" value="InterPro"/>
</dbReference>
<proteinExistence type="inferred from homology"/>
<keyword evidence="11" id="KW-0325">Glycoprotein</keyword>
<keyword evidence="9" id="KW-1015">Disulfide bond</keyword>
<keyword evidence="4 13" id="KW-0812">Transmembrane</keyword>
<evidence type="ECO:0000256" key="5">
    <source>
        <dbReference type="ARBA" id="ARBA00022725"/>
    </source>
</evidence>
<accession>A0AA88SH75</accession>
<keyword evidence="5 14" id="KW-0552">Olfaction</keyword>
<feature type="transmembrane region" description="Helical" evidence="14">
    <location>
        <begin position="141"/>
        <end position="162"/>
    </location>
</feature>
<sequence>MESNMSIYTALLTLESLDISPAYNLPLFMFGTLTYCAILFFNITLLLIIALNHNLHKPMYILLFNMPINDIVGATAFFPQLISSILSQNRSITYSACYVQAFMTHLYGSGALLILTAMAYDRYIAICYPLKYNTIMSANNLFKIILTLWILDFALVGFLLGLSYRQEICNTRIVDSFCNNPSLMKLICGDVRLNNYYGLFLTIFLQGVSLLVVLFTYIQILFTCISKKQSDAKRKALQTCGTHLVVFLCVEFNALFALISHRFENVSQYLRRGFGVSVMIFPPFMNPLIYGLKTKEIRKNASLFIRKKISQS</sequence>
<evidence type="ECO:0000256" key="13">
    <source>
        <dbReference type="RuleBase" id="RU000688"/>
    </source>
</evidence>
<dbReference type="EMBL" id="JAVHJS010000017">
    <property type="protein sequence ID" value="KAK2831659.1"/>
    <property type="molecule type" value="Genomic_DNA"/>
</dbReference>
<name>A0AA88SH75_TACVA</name>
<comment type="caution">
    <text evidence="16">The sequence shown here is derived from an EMBL/GenBank/DDBJ whole genome shotgun (WGS) entry which is preliminary data.</text>
</comment>
<dbReference type="GO" id="GO:0005886">
    <property type="term" value="C:plasma membrane"/>
    <property type="evidence" value="ECO:0007669"/>
    <property type="project" value="UniProtKB-SubCell"/>
</dbReference>
<evidence type="ECO:0000313" key="17">
    <source>
        <dbReference type="Proteomes" id="UP001187315"/>
    </source>
</evidence>
<evidence type="ECO:0000256" key="11">
    <source>
        <dbReference type="ARBA" id="ARBA00023180"/>
    </source>
</evidence>
<dbReference type="PROSITE" id="PS50262">
    <property type="entry name" value="G_PROTEIN_RECEP_F1_2"/>
    <property type="match status" value="1"/>
</dbReference>
<evidence type="ECO:0000256" key="12">
    <source>
        <dbReference type="ARBA" id="ARBA00023224"/>
    </source>
</evidence>
<keyword evidence="10 13" id="KW-0675">Receptor</keyword>
<evidence type="ECO:0000256" key="2">
    <source>
        <dbReference type="ARBA" id="ARBA00022475"/>
    </source>
</evidence>
<dbReference type="InterPro" id="IPR052921">
    <property type="entry name" value="GPCR1_Superfamily_Member"/>
</dbReference>
<evidence type="ECO:0000313" key="16">
    <source>
        <dbReference type="EMBL" id="KAK2831659.1"/>
    </source>
</evidence>
<feature type="transmembrane region" description="Helical" evidence="14">
    <location>
        <begin position="60"/>
        <end position="78"/>
    </location>
</feature>
<dbReference type="SUPFAM" id="SSF81321">
    <property type="entry name" value="Family A G protein-coupled receptor-like"/>
    <property type="match status" value="1"/>
</dbReference>
<evidence type="ECO:0000256" key="14">
    <source>
        <dbReference type="RuleBase" id="RU363047"/>
    </source>
</evidence>
<evidence type="ECO:0000256" key="4">
    <source>
        <dbReference type="ARBA" id="ARBA00022692"/>
    </source>
</evidence>
<dbReference type="PANTHER" id="PTHR26451:SF854">
    <property type="entry name" value="ODORANT RECEPTOR-RELATED"/>
    <property type="match status" value="1"/>
</dbReference>
<dbReference type="FunFam" id="1.20.1070.10:FF:000024">
    <property type="entry name" value="Olfactory receptor"/>
    <property type="match status" value="1"/>
</dbReference>
<evidence type="ECO:0000256" key="3">
    <source>
        <dbReference type="ARBA" id="ARBA00022606"/>
    </source>
</evidence>
<dbReference type="AlphaFoldDB" id="A0AA88SH75"/>
<evidence type="ECO:0000256" key="9">
    <source>
        <dbReference type="ARBA" id="ARBA00023157"/>
    </source>
</evidence>
<feature type="transmembrane region" description="Helical" evidence="14">
    <location>
        <begin position="243"/>
        <end position="261"/>
    </location>
</feature>
<dbReference type="InterPro" id="IPR017452">
    <property type="entry name" value="GPCR_Rhodpsn_7TM"/>
</dbReference>
<dbReference type="Pfam" id="PF13853">
    <property type="entry name" value="7tm_4"/>
    <property type="match status" value="1"/>
</dbReference>
<reference evidence="16" key="1">
    <citation type="submission" date="2023-08" db="EMBL/GenBank/DDBJ databases">
        <title>Pelteobagrus vachellii genome.</title>
        <authorList>
            <person name="Liu H."/>
        </authorList>
    </citation>
    <scope>NUCLEOTIDE SEQUENCE</scope>
    <source>
        <strain evidence="16">PRFRI_2022a</strain>
        <tissue evidence="16">Muscle</tissue>
    </source>
</reference>